<dbReference type="PANTHER" id="PTHR45527:SF1">
    <property type="entry name" value="FATTY ACID SYNTHASE"/>
    <property type="match status" value="1"/>
</dbReference>
<accession>A0ABS3VIP3</accession>
<name>A0ABS3VIP3_MICEH</name>
<sequence length="1103" mass="118451">MAEQVTAVPTPIPADATLSSLFTAQTTRTPDRPAVTCDGRTLTYVELDTRARRLARTLHARGVGPGTAVGLCAEPSLSLTVGLLGILKAGGVYVPLDAKQPAGFLSGVLADSAAEMVLTHGALSGVWTDPIPVGDIDELSLADGSVGAPQPDRVPIPDDPVYVRYRSGTTGSPTGVCVSHRSVVDCLASWQRTWPLSCGDVVAQIQPCTYEAWVRELLWPLVTGARLVIPGREENRSPADVVSLVAAEQVSRVHLTPTALAEILHEPTVSRLKGVVRKVMCSGAALPADLANQALELIGAQVHTLHGPAGAPLALSSVPEAEGVSPPTGGRLGTAIRNFWRDYLAGVTEPARLELFEPGGEPGNDTVSDVPLDITGDLLHTLRRSARSAGLTLDTLVHGFWALLLARYGGRRDVLFGSAMSGRPTELSGVEHGRFANPLPVRVSVASRVTFADWLQSLQQDLSRVRQHGYAPPAEIQGYTGLAEGTQLFDTMVVARYSPAQAGTGVRERETPDGTGYPLLLLVEEAEERLRFSLRHQRSRLGSRTVERIAGHLRTLCQVFAHDPGRRLADVRILGDAEHTEVVHGFNTNRLGGIDACFTGEGTIHGLIERQAASTPFAVAATYRDETLTYQALNARANRLARHLVDRGVRREDLVAVAVSRSLDLVVTLLAVMKTGAAYVPLAADNPSERLKVMIEDARPVCFVVQESLHHLVEGQDNVCVLEREAASITTRDGDNLNAASHPDQLAYVIYTSGSSGRPKGVACHHRGLVNYLGFCARRYAYNGDGGAPLFSSVGFDMIVPNLYTPLVLGQAVHLLPDDLLLEDLAGHLLELAPFSFIKMTPGHLELLSQQLLPADAARLAGVLAVGADSFPTHILDGWRRLAPDSDILNEYGPTEASVANSIYTPTGPVGTNTVPIGRAIPNTTMYVLDEHLNPVPPGVAGEIFIGGVCPARGYLNMPERTAQSFLPDEFSAVPGARMYRTGDRGYWRSDGNLQFLRRLDDQVKIHGYRVETGEVEHKLTEHPGIEHAVVVARPNAHGHNQLVAYLVPSGPAAPRTAELRAWLERLLPSYLVPAIFVQIDAVPLDANGKVDRKALPESTTGV</sequence>
<evidence type="ECO:0000259" key="1">
    <source>
        <dbReference type="Pfam" id="PF00501"/>
    </source>
</evidence>
<dbReference type="NCBIfam" id="TIGR01733">
    <property type="entry name" value="AA-adenyl-dom"/>
    <property type="match status" value="1"/>
</dbReference>
<dbReference type="InterPro" id="IPR001242">
    <property type="entry name" value="Condensation_dom"/>
</dbReference>
<gene>
    <name evidence="4" type="ORF">GSF22_00065</name>
</gene>
<feature type="domain" description="Condensation" evidence="2">
    <location>
        <begin position="337"/>
        <end position="581"/>
    </location>
</feature>
<organism evidence="4 5">
    <name type="scientific">Micromonospora echinofusca</name>
    <dbReference type="NCBI Taxonomy" id="47858"/>
    <lineage>
        <taxon>Bacteria</taxon>
        <taxon>Bacillati</taxon>
        <taxon>Actinomycetota</taxon>
        <taxon>Actinomycetes</taxon>
        <taxon>Micromonosporales</taxon>
        <taxon>Micromonosporaceae</taxon>
        <taxon>Micromonospora</taxon>
    </lineage>
</organism>
<dbReference type="InterPro" id="IPR000873">
    <property type="entry name" value="AMP-dep_synth/lig_dom"/>
</dbReference>
<dbReference type="Gene3D" id="3.30.559.30">
    <property type="entry name" value="Nonribosomal peptide synthetase, condensation domain"/>
    <property type="match status" value="1"/>
</dbReference>
<feature type="domain" description="AMP-dependent synthetase/ligase" evidence="1">
    <location>
        <begin position="22"/>
        <end position="328"/>
    </location>
</feature>
<dbReference type="EMBL" id="WVUH01000001">
    <property type="protein sequence ID" value="MBO4204414.1"/>
    <property type="molecule type" value="Genomic_DNA"/>
</dbReference>
<evidence type="ECO:0000259" key="2">
    <source>
        <dbReference type="Pfam" id="PF00668"/>
    </source>
</evidence>
<dbReference type="Proteomes" id="UP000823521">
    <property type="component" value="Unassembled WGS sequence"/>
</dbReference>
<proteinExistence type="predicted"/>
<evidence type="ECO:0000313" key="5">
    <source>
        <dbReference type="Proteomes" id="UP000823521"/>
    </source>
</evidence>
<dbReference type="Gene3D" id="2.30.38.10">
    <property type="entry name" value="Luciferase, Domain 3"/>
    <property type="match status" value="1"/>
</dbReference>
<dbReference type="SUPFAM" id="SSF52777">
    <property type="entry name" value="CoA-dependent acyltransferases"/>
    <property type="match status" value="1"/>
</dbReference>
<dbReference type="Gene3D" id="3.40.50.980">
    <property type="match status" value="4"/>
</dbReference>
<protein>
    <submittedName>
        <fullName evidence="4">Amino acid adenylation domain-containing protein</fullName>
    </submittedName>
</protein>
<reference evidence="4 5" key="1">
    <citation type="submission" date="2019-12" db="EMBL/GenBank/DDBJ databases">
        <title>Whole genome sequencing of endophytic Actinobacterium Micromonospora sp. MPMI6T.</title>
        <authorList>
            <person name="Evv R."/>
            <person name="Podile A.R."/>
        </authorList>
    </citation>
    <scope>NUCLEOTIDE SEQUENCE [LARGE SCALE GENOMIC DNA]</scope>
    <source>
        <strain evidence="4 5">MPMI6</strain>
    </source>
</reference>
<feature type="domain" description="AMP-binding enzyme C-terminal" evidence="3">
    <location>
        <begin position="1015"/>
        <end position="1090"/>
    </location>
</feature>
<dbReference type="Pfam" id="PF13193">
    <property type="entry name" value="AMP-binding_C"/>
    <property type="match status" value="1"/>
</dbReference>
<dbReference type="InterPro" id="IPR020845">
    <property type="entry name" value="AMP-binding_CS"/>
</dbReference>
<dbReference type="CDD" id="cd05930">
    <property type="entry name" value="A_NRPS"/>
    <property type="match status" value="1"/>
</dbReference>
<dbReference type="PROSITE" id="PS00455">
    <property type="entry name" value="AMP_BINDING"/>
    <property type="match status" value="1"/>
</dbReference>
<evidence type="ECO:0000259" key="3">
    <source>
        <dbReference type="Pfam" id="PF13193"/>
    </source>
</evidence>
<comment type="caution">
    <text evidence="4">The sequence shown here is derived from an EMBL/GenBank/DDBJ whole genome shotgun (WGS) entry which is preliminary data.</text>
</comment>
<dbReference type="Pfam" id="PF00668">
    <property type="entry name" value="Condensation"/>
    <property type="match status" value="1"/>
</dbReference>
<dbReference type="InterPro" id="IPR025110">
    <property type="entry name" value="AMP-bd_C"/>
</dbReference>
<dbReference type="Pfam" id="PF00501">
    <property type="entry name" value="AMP-binding"/>
    <property type="match status" value="2"/>
</dbReference>
<dbReference type="Gene3D" id="3.30.300.30">
    <property type="match status" value="1"/>
</dbReference>
<dbReference type="InterPro" id="IPR045851">
    <property type="entry name" value="AMP-bd_C_sf"/>
</dbReference>
<dbReference type="SUPFAM" id="SSF56801">
    <property type="entry name" value="Acetyl-CoA synthetase-like"/>
    <property type="match status" value="2"/>
</dbReference>
<evidence type="ECO:0000313" key="4">
    <source>
        <dbReference type="EMBL" id="MBO4204414.1"/>
    </source>
</evidence>
<dbReference type="InterPro" id="IPR010071">
    <property type="entry name" value="AA_adenyl_dom"/>
</dbReference>
<dbReference type="PANTHER" id="PTHR45527">
    <property type="entry name" value="NONRIBOSOMAL PEPTIDE SYNTHETASE"/>
    <property type="match status" value="1"/>
</dbReference>
<dbReference type="RefSeq" id="WP_208810497.1">
    <property type="nucleotide sequence ID" value="NZ_WVUH01000001.1"/>
</dbReference>
<feature type="domain" description="AMP-dependent synthetase/ligase" evidence="1">
    <location>
        <begin position="609"/>
        <end position="956"/>
    </location>
</feature>
<keyword evidence="5" id="KW-1185">Reference proteome</keyword>